<keyword evidence="1 2" id="KW-0175">Coiled coil</keyword>
<evidence type="ECO:0000256" key="2">
    <source>
        <dbReference type="SAM" id="Coils"/>
    </source>
</evidence>
<reference evidence="4" key="1">
    <citation type="submission" date="2020-08" db="EMBL/GenBank/DDBJ databases">
        <title>Multicomponent nature underlies the extraordinary mechanical properties of spider dragline silk.</title>
        <authorList>
            <person name="Kono N."/>
            <person name="Nakamura H."/>
            <person name="Mori M."/>
            <person name="Yoshida Y."/>
            <person name="Ohtoshi R."/>
            <person name="Malay A.D."/>
            <person name="Moran D.A.P."/>
            <person name="Tomita M."/>
            <person name="Numata K."/>
            <person name="Arakawa K."/>
        </authorList>
    </citation>
    <scope>NUCLEOTIDE SEQUENCE</scope>
</reference>
<dbReference type="EMBL" id="BMAW01017181">
    <property type="protein sequence ID" value="GFT52503.1"/>
    <property type="molecule type" value="Genomic_DNA"/>
</dbReference>
<keyword evidence="5" id="KW-1185">Reference proteome</keyword>
<proteinExistence type="predicted"/>
<dbReference type="Proteomes" id="UP000887013">
    <property type="component" value="Unassembled WGS sequence"/>
</dbReference>
<feature type="domain" description="SKICH" evidence="3">
    <location>
        <begin position="42"/>
        <end position="132"/>
    </location>
</feature>
<dbReference type="InterPro" id="IPR051002">
    <property type="entry name" value="UBA_autophagy_assoc_protein"/>
</dbReference>
<dbReference type="Gene3D" id="2.60.40.2840">
    <property type="match status" value="1"/>
</dbReference>
<protein>
    <submittedName>
        <fullName evidence="4">SKICH domain-containing protein</fullName>
    </submittedName>
</protein>
<evidence type="ECO:0000313" key="4">
    <source>
        <dbReference type="EMBL" id="GFT52503.1"/>
    </source>
</evidence>
<gene>
    <name evidence="4" type="primary">AVEN_233741_1</name>
    <name evidence="4" type="ORF">NPIL_144471</name>
</gene>
<dbReference type="PANTHER" id="PTHR31915">
    <property type="entry name" value="SKICH DOMAIN-CONTAINING PROTEIN"/>
    <property type="match status" value="1"/>
</dbReference>
<feature type="coiled-coil region" evidence="2">
    <location>
        <begin position="199"/>
        <end position="282"/>
    </location>
</feature>
<evidence type="ECO:0000313" key="5">
    <source>
        <dbReference type="Proteomes" id="UP000887013"/>
    </source>
</evidence>
<evidence type="ECO:0000256" key="1">
    <source>
        <dbReference type="ARBA" id="ARBA00023054"/>
    </source>
</evidence>
<dbReference type="PANTHER" id="PTHR31915:SF6">
    <property type="entry name" value="SKICH DOMAIN-CONTAINING PROTEIN"/>
    <property type="match status" value="1"/>
</dbReference>
<dbReference type="InterPro" id="IPR041611">
    <property type="entry name" value="SKICH"/>
</dbReference>
<sequence>MEESTKFSDDFSSVSVLSDGWQELDKFDFAQVIFSDLFYDANSNRVGCKFHISDNFHEDPCDFLGLYHVGYNDLSQCLVFKFLSETKCEDEKKLKQCAFNLSAVPHLEDGFYQFLYVTCDKELYGASVPFEIKRAQNQPKEESLDVEIAEKVGDEFLFVSHGIERKNQILEDFMEKYQLESQNSTFKLEKLRNSKDIICNEIEDIIVSLNEKVLSLESQNMYSESQMSNKINVMKKLNEEIEKYKVTCKELQQKHEKLQGDYSKQSEELKQYKKFYEEHKEKQMQINAQQLEDQLHWTENLENSNQFTLKEISDLFEPLSQSTLILNSTKEKLAKCQEKLNDAATAQEKQNEEIRKLCIEVNDLRKTVEEKNDALETKSLKIEILEREIENLRNKEKQLKAQTNEVGMKRNCSFAETSNKIRELSSVLIEMNKNTNFDSLSESKLFYTLKIQLLNLLSQMGRPIDEKNVNQPNPSAELE</sequence>
<name>A0A8X6P812_NEPPI</name>
<evidence type="ECO:0000259" key="3">
    <source>
        <dbReference type="Pfam" id="PF17751"/>
    </source>
</evidence>
<feature type="coiled-coil region" evidence="2">
    <location>
        <begin position="326"/>
        <end position="405"/>
    </location>
</feature>
<dbReference type="OrthoDB" id="10015001at2759"/>
<dbReference type="Pfam" id="PF17751">
    <property type="entry name" value="SKICH"/>
    <property type="match status" value="1"/>
</dbReference>
<organism evidence="4 5">
    <name type="scientific">Nephila pilipes</name>
    <name type="common">Giant wood spider</name>
    <name type="synonym">Nephila maculata</name>
    <dbReference type="NCBI Taxonomy" id="299642"/>
    <lineage>
        <taxon>Eukaryota</taxon>
        <taxon>Metazoa</taxon>
        <taxon>Ecdysozoa</taxon>
        <taxon>Arthropoda</taxon>
        <taxon>Chelicerata</taxon>
        <taxon>Arachnida</taxon>
        <taxon>Araneae</taxon>
        <taxon>Araneomorphae</taxon>
        <taxon>Entelegynae</taxon>
        <taxon>Araneoidea</taxon>
        <taxon>Nephilidae</taxon>
        <taxon>Nephila</taxon>
    </lineage>
</organism>
<comment type="caution">
    <text evidence="4">The sequence shown here is derived from an EMBL/GenBank/DDBJ whole genome shotgun (WGS) entry which is preliminary data.</text>
</comment>
<accession>A0A8X6P812</accession>
<dbReference type="AlphaFoldDB" id="A0A8X6P812"/>